<evidence type="ECO:0000256" key="1">
    <source>
        <dbReference type="ARBA" id="ARBA00005564"/>
    </source>
</evidence>
<comment type="similarity">
    <text evidence="1">Belongs to the cycloisomerase 2 family.</text>
</comment>
<protein>
    <submittedName>
        <fullName evidence="3">6-phosphogluconolactonase (Cycloisomerase 2 family)</fullName>
    </submittedName>
</protein>
<dbReference type="PANTHER" id="PTHR30344:SF1">
    <property type="entry name" value="6-PHOSPHOGLUCONOLACTONASE"/>
    <property type="match status" value="1"/>
</dbReference>
<name>A0A852UT90_9ACTN</name>
<dbReference type="GO" id="GO:0016853">
    <property type="term" value="F:isomerase activity"/>
    <property type="evidence" value="ECO:0007669"/>
    <property type="project" value="UniProtKB-KW"/>
</dbReference>
<dbReference type="AlphaFoldDB" id="A0A852UT90"/>
<dbReference type="InterPro" id="IPR019405">
    <property type="entry name" value="Lactonase_7-beta_prop"/>
</dbReference>
<gene>
    <name evidence="3" type="ORF">HDA43_000977</name>
</gene>
<accession>A0A852UT90</accession>
<feature type="region of interest" description="Disordered" evidence="2">
    <location>
        <begin position="165"/>
        <end position="187"/>
    </location>
</feature>
<reference evidence="3 4" key="1">
    <citation type="submission" date="2020-07" db="EMBL/GenBank/DDBJ databases">
        <title>Sequencing the genomes of 1000 actinobacteria strains.</title>
        <authorList>
            <person name="Klenk H.-P."/>
        </authorList>
    </citation>
    <scope>NUCLEOTIDE SEQUENCE [LARGE SCALE GENOMIC DNA]</scope>
    <source>
        <strain evidence="3 4">DSM 45763</strain>
    </source>
</reference>
<organism evidence="3 4">
    <name type="scientific">Streptosporangium sandarakinum</name>
    <dbReference type="NCBI Taxonomy" id="1260955"/>
    <lineage>
        <taxon>Bacteria</taxon>
        <taxon>Bacillati</taxon>
        <taxon>Actinomycetota</taxon>
        <taxon>Actinomycetes</taxon>
        <taxon>Streptosporangiales</taxon>
        <taxon>Streptosporangiaceae</taxon>
        <taxon>Streptosporangium</taxon>
    </lineage>
</organism>
<dbReference type="InterPro" id="IPR015943">
    <property type="entry name" value="WD40/YVTN_repeat-like_dom_sf"/>
</dbReference>
<evidence type="ECO:0000313" key="4">
    <source>
        <dbReference type="Proteomes" id="UP000576393"/>
    </source>
</evidence>
<proteinExistence type="inferred from homology"/>
<evidence type="ECO:0000256" key="2">
    <source>
        <dbReference type="SAM" id="MobiDB-lite"/>
    </source>
</evidence>
<dbReference type="PANTHER" id="PTHR30344">
    <property type="entry name" value="6-PHOSPHOGLUCONOLACTONASE-RELATED"/>
    <property type="match status" value="1"/>
</dbReference>
<dbReference type="EMBL" id="JACCCO010000001">
    <property type="protein sequence ID" value="NYF38818.1"/>
    <property type="molecule type" value="Genomic_DNA"/>
</dbReference>
<keyword evidence="4" id="KW-1185">Reference proteome</keyword>
<evidence type="ECO:0000313" key="3">
    <source>
        <dbReference type="EMBL" id="NYF38818.1"/>
    </source>
</evidence>
<dbReference type="Pfam" id="PF10282">
    <property type="entry name" value="Lactonase"/>
    <property type="match status" value="1"/>
</dbReference>
<dbReference type="RefSeq" id="WP_179818513.1">
    <property type="nucleotide sequence ID" value="NZ_JACCCO010000001.1"/>
</dbReference>
<dbReference type="InterPro" id="IPR011048">
    <property type="entry name" value="Haem_d1_sf"/>
</dbReference>
<dbReference type="InterPro" id="IPR050282">
    <property type="entry name" value="Cycloisomerase_2"/>
</dbReference>
<keyword evidence="3" id="KW-0413">Isomerase</keyword>
<dbReference type="GO" id="GO:0017057">
    <property type="term" value="F:6-phosphogluconolactonase activity"/>
    <property type="evidence" value="ECO:0007669"/>
    <property type="project" value="TreeGrafter"/>
</dbReference>
<sequence>MAEIAYIGGYTPGGTPGTEGTGPGITLMEPAGLTRVAETPAPSPSFLAAHPRLPVLYAVGEGEPGTVAVFARAADGTLTETDRRPSEGNTPCHLVVDPSGTLLSVANYGDGVVSVYPIDETGALAAPQVFPHREDSHAHQSVFGPDGVLYVSDLGTDEIRRYLVPGPGRAGDRVTPHPGGPVRLAEGMGPRHMARVGDRWYVAGELDGTVRAYDAGDDGWREVRAVPAGAADGENHPSHLEASGDGRFVYVANRGPDTIAVFSVPGLERVAEVPCGGAWPRHFAVAGDRMYVANQRSAGVAVLPMRDGVPGDAAGVFAVGTPSCVLPLS</sequence>
<dbReference type="SUPFAM" id="SSF51004">
    <property type="entry name" value="C-terminal (heme d1) domain of cytochrome cd1-nitrite reductase"/>
    <property type="match status" value="1"/>
</dbReference>
<dbReference type="Gene3D" id="2.130.10.10">
    <property type="entry name" value="YVTN repeat-like/Quinoprotein amine dehydrogenase"/>
    <property type="match status" value="1"/>
</dbReference>
<dbReference type="Proteomes" id="UP000576393">
    <property type="component" value="Unassembled WGS sequence"/>
</dbReference>
<comment type="caution">
    <text evidence="3">The sequence shown here is derived from an EMBL/GenBank/DDBJ whole genome shotgun (WGS) entry which is preliminary data.</text>
</comment>